<name>A0A328FFQ0_9BACT</name>
<organism evidence="1 2">
    <name type="scientific">Desulfobacter hydrogenophilus</name>
    <dbReference type="NCBI Taxonomy" id="2291"/>
    <lineage>
        <taxon>Bacteria</taxon>
        <taxon>Pseudomonadati</taxon>
        <taxon>Thermodesulfobacteriota</taxon>
        <taxon>Desulfobacteria</taxon>
        <taxon>Desulfobacterales</taxon>
        <taxon>Desulfobacteraceae</taxon>
        <taxon>Desulfobacter</taxon>
    </lineage>
</organism>
<sequence>MVHSRGATKWILALENDFRKPTICLFFLPKAFIAKGVDFFIGDLLLHLMKIGSFEGRLKIPYDVRFKFY</sequence>
<dbReference type="Proteomes" id="UP000248798">
    <property type="component" value="Unassembled WGS sequence"/>
</dbReference>
<dbReference type="AlphaFoldDB" id="A0A328FFQ0"/>
<protein>
    <submittedName>
        <fullName evidence="1">Uncharacterized protein</fullName>
    </submittedName>
</protein>
<accession>A0A328FFQ0</accession>
<evidence type="ECO:0000313" key="1">
    <source>
        <dbReference type="EMBL" id="RAM03434.1"/>
    </source>
</evidence>
<comment type="caution">
    <text evidence="1">The sequence shown here is derived from an EMBL/GenBank/DDBJ whole genome shotgun (WGS) entry which is preliminary data.</text>
</comment>
<gene>
    <name evidence="1" type="ORF">DO021_02630</name>
</gene>
<evidence type="ECO:0000313" key="2">
    <source>
        <dbReference type="Proteomes" id="UP000248798"/>
    </source>
</evidence>
<dbReference type="EMBL" id="QLNI01000004">
    <property type="protein sequence ID" value="RAM03434.1"/>
    <property type="molecule type" value="Genomic_DNA"/>
</dbReference>
<reference evidence="1 2" key="1">
    <citation type="submission" date="2018-06" db="EMBL/GenBank/DDBJ databases">
        <title>Complete Genome Sequence of Desulfobacter hydrogenophilus (DSM3380).</title>
        <authorList>
            <person name="Marietou A."/>
            <person name="Schreiber L."/>
            <person name="Marshall I."/>
            <person name="Jorgensen B."/>
        </authorList>
    </citation>
    <scope>NUCLEOTIDE SEQUENCE [LARGE SCALE GENOMIC DNA]</scope>
    <source>
        <strain evidence="1 2">DSM 3380</strain>
    </source>
</reference>
<proteinExistence type="predicted"/>